<dbReference type="GO" id="GO:0020037">
    <property type="term" value="F:heme binding"/>
    <property type="evidence" value="ECO:0007669"/>
    <property type="project" value="InterPro"/>
</dbReference>
<feature type="non-terminal residue" evidence="2">
    <location>
        <position position="156"/>
    </location>
</feature>
<sequence>MNTRRDIVFSALTFLLLSFCTGLQADEAVPANEPAAEKVKTEKALPEKVTFTEHIAPIVFNNCSSCHRAGEVAPFDLLNYRDVRKRGRMIARVTKSRYMPPWHPVPGHGDFSDSRRLEDRDVELIAKWVKTDMEEGPASKLPKLPEFSDGWQLGKP</sequence>
<gene>
    <name evidence="2" type="ORF">METZ01_LOCUS404973</name>
</gene>
<dbReference type="AlphaFoldDB" id="A0A382W059"/>
<dbReference type="GO" id="GO:0009055">
    <property type="term" value="F:electron transfer activity"/>
    <property type="evidence" value="ECO:0007669"/>
    <property type="project" value="InterPro"/>
</dbReference>
<feature type="region of interest" description="Disordered" evidence="1">
    <location>
        <begin position="134"/>
        <end position="156"/>
    </location>
</feature>
<evidence type="ECO:0000256" key="1">
    <source>
        <dbReference type="SAM" id="MobiDB-lite"/>
    </source>
</evidence>
<name>A0A382W059_9ZZZZ</name>
<dbReference type="SUPFAM" id="SSF46626">
    <property type="entry name" value="Cytochrome c"/>
    <property type="match status" value="1"/>
</dbReference>
<organism evidence="2">
    <name type="scientific">marine metagenome</name>
    <dbReference type="NCBI Taxonomy" id="408172"/>
    <lineage>
        <taxon>unclassified sequences</taxon>
        <taxon>metagenomes</taxon>
        <taxon>ecological metagenomes</taxon>
    </lineage>
</organism>
<dbReference type="InterPro" id="IPR036909">
    <property type="entry name" value="Cyt_c-like_dom_sf"/>
</dbReference>
<proteinExistence type="predicted"/>
<dbReference type="EMBL" id="UINC01155962">
    <property type="protein sequence ID" value="SVD52119.1"/>
    <property type="molecule type" value="Genomic_DNA"/>
</dbReference>
<accession>A0A382W059</accession>
<evidence type="ECO:0008006" key="3">
    <source>
        <dbReference type="Google" id="ProtNLM"/>
    </source>
</evidence>
<protein>
    <recommendedName>
        <fullName evidence="3">Cytochrome c domain-containing protein</fullName>
    </recommendedName>
</protein>
<evidence type="ECO:0000313" key="2">
    <source>
        <dbReference type="EMBL" id="SVD52119.1"/>
    </source>
</evidence>
<reference evidence="2" key="1">
    <citation type="submission" date="2018-05" db="EMBL/GenBank/DDBJ databases">
        <authorList>
            <person name="Lanie J.A."/>
            <person name="Ng W.-L."/>
            <person name="Kazmierczak K.M."/>
            <person name="Andrzejewski T.M."/>
            <person name="Davidsen T.M."/>
            <person name="Wayne K.J."/>
            <person name="Tettelin H."/>
            <person name="Glass J.I."/>
            <person name="Rusch D."/>
            <person name="Podicherti R."/>
            <person name="Tsui H.-C.T."/>
            <person name="Winkler M.E."/>
        </authorList>
    </citation>
    <scope>NUCLEOTIDE SEQUENCE</scope>
</reference>